<evidence type="ECO:0000313" key="2">
    <source>
        <dbReference type="Proteomes" id="UP000886998"/>
    </source>
</evidence>
<reference evidence="1" key="1">
    <citation type="submission" date="2020-08" db="EMBL/GenBank/DDBJ databases">
        <title>Multicomponent nature underlies the extraordinary mechanical properties of spider dragline silk.</title>
        <authorList>
            <person name="Kono N."/>
            <person name="Nakamura H."/>
            <person name="Mori M."/>
            <person name="Yoshida Y."/>
            <person name="Ohtoshi R."/>
            <person name="Malay A.D."/>
            <person name="Moran D.A.P."/>
            <person name="Tomita M."/>
            <person name="Numata K."/>
            <person name="Arakawa K."/>
        </authorList>
    </citation>
    <scope>NUCLEOTIDE SEQUENCE</scope>
</reference>
<proteinExistence type="predicted"/>
<gene>
    <name evidence="1" type="ORF">TNIN_399941</name>
</gene>
<name>A0A8X6XMM6_9ARAC</name>
<keyword evidence="2" id="KW-1185">Reference proteome</keyword>
<dbReference type="Proteomes" id="UP000886998">
    <property type="component" value="Unassembled WGS sequence"/>
</dbReference>
<evidence type="ECO:0000313" key="1">
    <source>
        <dbReference type="EMBL" id="GFY55214.1"/>
    </source>
</evidence>
<comment type="caution">
    <text evidence="1">The sequence shown here is derived from an EMBL/GenBank/DDBJ whole genome shotgun (WGS) entry which is preliminary data.</text>
</comment>
<accession>A0A8X6XMM6</accession>
<organism evidence="1 2">
    <name type="scientific">Trichonephila inaurata madagascariensis</name>
    <dbReference type="NCBI Taxonomy" id="2747483"/>
    <lineage>
        <taxon>Eukaryota</taxon>
        <taxon>Metazoa</taxon>
        <taxon>Ecdysozoa</taxon>
        <taxon>Arthropoda</taxon>
        <taxon>Chelicerata</taxon>
        <taxon>Arachnida</taxon>
        <taxon>Araneae</taxon>
        <taxon>Araneomorphae</taxon>
        <taxon>Entelegynae</taxon>
        <taxon>Araneoidea</taxon>
        <taxon>Nephilidae</taxon>
        <taxon>Trichonephila</taxon>
        <taxon>Trichonephila inaurata</taxon>
    </lineage>
</organism>
<sequence length="147" mass="16456">MHPVSFLGAVEKGGMWTLCLREIIKGCKSNVRCKGCAVRSSFGKQLEQTGTGSPFVPRFLKFDEVGKRRQTTDLLECRLLLLSLRATVDREGRSTSGTAQVRAVKLWAVLCRVLTVPISDLHTSLWVLVFSIHKSSQYGSLNYFHKL</sequence>
<protein>
    <submittedName>
        <fullName evidence="1">Uncharacterized protein</fullName>
    </submittedName>
</protein>
<dbReference type="AlphaFoldDB" id="A0A8X6XMM6"/>
<dbReference type="EMBL" id="BMAV01010265">
    <property type="protein sequence ID" value="GFY55214.1"/>
    <property type="molecule type" value="Genomic_DNA"/>
</dbReference>